<evidence type="ECO:0000256" key="5">
    <source>
        <dbReference type="ARBA" id="ARBA00022519"/>
    </source>
</evidence>
<dbReference type="PRINTS" id="PR01490">
    <property type="entry name" value="RTXTOXIND"/>
</dbReference>
<dbReference type="InterPro" id="IPR010129">
    <property type="entry name" value="T1SS_HlyD"/>
</dbReference>
<evidence type="ECO:0000256" key="10">
    <source>
        <dbReference type="SAM" id="Coils"/>
    </source>
</evidence>
<dbReference type="Proteomes" id="UP000824410">
    <property type="component" value="Unassembled WGS sequence"/>
</dbReference>
<keyword evidence="3 9" id="KW-0813">Transport</keyword>
<evidence type="ECO:0000313" key="14">
    <source>
        <dbReference type="Proteomes" id="UP000824410"/>
    </source>
</evidence>
<proteinExistence type="inferred from homology"/>
<dbReference type="NCBIfam" id="TIGR01843">
    <property type="entry name" value="type_I_hlyD"/>
    <property type="match status" value="1"/>
</dbReference>
<dbReference type="InterPro" id="IPR050739">
    <property type="entry name" value="MFP"/>
</dbReference>
<dbReference type="Gene3D" id="2.40.30.170">
    <property type="match status" value="1"/>
</dbReference>
<dbReference type="Pfam" id="PF26002">
    <property type="entry name" value="Beta-barrel_AprE"/>
    <property type="match status" value="1"/>
</dbReference>
<evidence type="ECO:0000259" key="11">
    <source>
        <dbReference type="Pfam" id="PF25994"/>
    </source>
</evidence>
<accession>A0AAP2JWX4</accession>
<evidence type="ECO:0000256" key="7">
    <source>
        <dbReference type="ARBA" id="ARBA00022989"/>
    </source>
</evidence>
<dbReference type="InterPro" id="IPR058781">
    <property type="entry name" value="HH_AprE-like"/>
</dbReference>
<evidence type="ECO:0000256" key="2">
    <source>
        <dbReference type="ARBA" id="ARBA00009477"/>
    </source>
</evidence>
<evidence type="ECO:0000256" key="9">
    <source>
        <dbReference type="RuleBase" id="RU365093"/>
    </source>
</evidence>
<keyword evidence="6" id="KW-0812">Transmembrane</keyword>
<keyword evidence="4 9" id="KW-1003">Cell membrane</keyword>
<keyword evidence="10" id="KW-0175">Coiled coil</keyword>
<evidence type="ECO:0000256" key="4">
    <source>
        <dbReference type="ARBA" id="ARBA00022475"/>
    </source>
</evidence>
<dbReference type="SUPFAM" id="SSF111369">
    <property type="entry name" value="HlyD-like secretion proteins"/>
    <property type="match status" value="1"/>
</dbReference>
<dbReference type="InterPro" id="IPR006144">
    <property type="entry name" value="Secretion_HlyD_CS"/>
</dbReference>
<comment type="similarity">
    <text evidence="2 9">Belongs to the membrane fusion protein (MFP) (TC 8.A.1) family.</text>
</comment>
<reference evidence="13" key="1">
    <citation type="submission" date="2019-02" db="EMBL/GenBank/DDBJ databases">
        <title>Genomic characterization of isolates from hospital effluents in KZN, South Africa.</title>
        <authorList>
            <person name="Ntshobeni N."/>
            <person name="Allam M."/>
            <person name="Ismail A."/>
            <person name="Amoako D."/>
            <person name="Essack S."/>
            <person name="Chenia H."/>
        </authorList>
    </citation>
    <scope>NUCLEOTIDE SEQUENCE</scope>
    <source>
        <strain evidence="13">AFE97_S1</strain>
    </source>
</reference>
<dbReference type="Gene3D" id="2.40.50.100">
    <property type="match status" value="1"/>
</dbReference>
<dbReference type="GO" id="GO:0005886">
    <property type="term" value="C:plasma membrane"/>
    <property type="evidence" value="ECO:0007669"/>
    <property type="project" value="UniProtKB-SubCell"/>
</dbReference>
<evidence type="ECO:0000256" key="8">
    <source>
        <dbReference type="ARBA" id="ARBA00023136"/>
    </source>
</evidence>
<sequence length="419" mass="47116">MRNVIFSIWRYFRVGFPIRKWLPFLFLVSLFGLLFLQLDIAIDAKGYLEVKNRNVVIEHASGGKVEQLLVQEGSKVKAGQLLAVIDNSYITEDFNRNRNSLESLRVREQRLLAEIRQQDFAKTDSMEEKLFEQELSAYLSRKSSLDKALNIAKTTKDQKTSMLAQLNTQISGLIKERSLGQKQVNIVQSLVSKGAVSSSNYLAAQAELQKTENALRNLQAQTATLNIEIAQADLNIVKIHDDYKAKSEEELLEVRSNINEALVKESTVANRKEQEQIYSPVDGTIQLLVKTNSGSVIPPGGEILTILPDNVPIVVVAKVKPEDRDKLWEGMDSKVRINSFGTNNNEILHGKVSVISSDSIEEREGRYYKIQIAVEQNTLGNKVYPGMSVNAYLTVGQRSVFQYLFKPLYSGFSTALQEP</sequence>
<organism evidence="13 14">
    <name type="scientific">Providencia rettgeri</name>
    <dbReference type="NCBI Taxonomy" id="587"/>
    <lineage>
        <taxon>Bacteria</taxon>
        <taxon>Pseudomonadati</taxon>
        <taxon>Pseudomonadota</taxon>
        <taxon>Gammaproteobacteria</taxon>
        <taxon>Enterobacterales</taxon>
        <taxon>Morganellaceae</taxon>
        <taxon>Providencia</taxon>
    </lineage>
</organism>
<dbReference type="GO" id="GO:0009306">
    <property type="term" value="P:protein secretion"/>
    <property type="evidence" value="ECO:0007669"/>
    <property type="project" value="InterPro"/>
</dbReference>
<keyword evidence="8" id="KW-0472">Membrane</keyword>
<comment type="subcellular location">
    <subcellularLocation>
        <location evidence="1 9">Cell inner membrane</location>
        <topology evidence="1 9">Single-pass membrane protein</topology>
    </subcellularLocation>
</comment>
<gene>
    <name evidence="13" type="ORF">EX242_05525</name>
</gene>
<feature type="coiled-coil region" evidence="10">
    <location>
        <begin position="201"/>
        <end position="264"/>
    </location>
</feature>
<evidence type="ECO:0000259" key="12">
    <source>
        <dbReference type="Pfam" id="PF26002"/>
    </source>
</evidence>
<dbReference type="PANTHER" id="PTHR30386:SF26">
    <property type="entry name" value="TRANSPORT PROTEIN COMB"/>
    <property type="match status" value="1"/>
</dbReference>
<feature type="domain" description="AprE-like beta-barrel" evidence="12">
    <location>
        <begin position="314"/>
        <end position="395"/>
    </location>
</feature>
<dbReference type="PANTHER" id="PTHR30386">
    <property type="entry name" value="MEMBRANE FUSION SUBUNIT OF EMRAB-TOLC MULTIDRUG EFFLUX PUMP"/>
    <property type="match status" value="1"/>
</dbReference>
<dbReference type="Pfam" id="PF25994">
    <property type="entry name" value="HH_AprE"/>
    <property type="match status" value="1"/>
</dbReference>
<evidence type="ECO:0000313" key="13">
    <source>
        <dbReference type="EMBL" id="MBX6979719.1"/>
    </source>
</evidence>
<dbReference type="Gene3D" id="1.10.287.470">
    <property type="entry name" value="Helix hairpin bin"/>
    <property type="match status" value="1"/>
</dbReference>
<evidence type="ECO:0000256" key="1">
    <source>
        <dbReference type="ARBA" id="ARBA00004377"/>
    </source>
</evidence>
<feature type="domain" description="AprE-like long alpha-helical hairpin" evidence="11">
    <location>
        <begin position="94"/>
        <end position="261"/>
    </location>
</feature>
<dbReference type="RefSeq" id="WP_129466823.1">
    <property type="nucleotide sequence ID" value="NZ_ABFDCF020000023.1"/>
</dbReference>
<keyword evidence="7" id="KW-1133">Transmembrane helix</keyword>
<evidence type="ECO:0000256" key="3">
    <source>
        <dbReference type="ARBA" id="ARBA00022448"/>
    </source>
</evidence>
<name>A0AAP2JWX4_PRORE</name>
<comment type="caution">
    <text evidence="13">The sequence shown here is derived from an EMBL/GenBank/DDBJ whole genome shotgun (WGS) entry which is preliminary data.</text>
</comment>
<dbReference type="EMBL" id="SHDO01000006">
    <property type="protein sequence ID" value="MBX6979719.1"/>
    <property type="molecule type" value="Genomic_DNA"/>
</dbReference>
<dbReference type="InterPro" id="IPR058982">
    <property type="entry name" value="Beta-barrel_AprE"/>
</dbReference>
<keyword evidence="5 9" id="KW-0997">Cell inner membrane</keyword>
<dbReference type="PROSITE" id="PS00543">
    <property type="entry name" value="HLYD_FAMILY"/>
    <property type="match status" value="1"/>
</dbReference>
<dbReference type="AlphaFoldDB" id="A0AAP2JWX4"/>
<protein>
    <recommendedName>
        <fullName evidence="9">Membrane fusion protein (MFP) family protein</fullName>
    </recommendedName>
</protein>
<evidence type="ECO:0000256" key="6">
    <source>
        <dbReference type="ARBA" id="ARBA00022692"/>
    </source>
</evidence>